<feature type="domain" description="HTH tetR-type" evidence="6">
    <location>
        <begin position="23"/>
        <end position="83"/>
    </location>
</feature>
<name>A0A177YPR0_9NOCA</name>
<keyword evidence="8" id="KW-1185">Reference proteome</keyword>
<dbReference type="Gene3D" id="1.10.357.10">
    <property type="entry name" value="Tetracycline Repressor, domain 2"/>
    <property type="match status" value="1"/>
</dbReference>
<organism evidence="7 8">
    <name type="scientific">Rhodococcoides kyotonense</name>
    <dbReference type="NCBI Taxonomy" id="398843"/>
    <lineage>
        <taxon>Bacteria</taxon>
        <taxon>Bacillati</taxon>
        <taxon>Actinomycetota</taxon>
        <taxon>Actinomycetes</taxon>
        <taxon>Mycobacteriales</taxon>
        <taxon>Nocardiaceae</taxon>
        <taxon>Rhodococcoides</taxon>
    </lineage>
</organism>
<feature type="DNA-binding region" description="H-T-H motif" evidence="4">
    <location>
        <begin position="46"/>
        <end position="65"/>
    </location>
</feature>
<evidence type="ECO:0000256" key="2">
    <source>
        <dbReference type="ARBA" id="ARBA00023125"/>
    </source>
</evidence>
<dbReference type="PANTHER" id="PTHR30055">
    <property type="entry name" value="HTH-TYPE TRANSCRIPTIONAL REGULATOR RUTR"/>
    <property type="match status" value="1"/>
</dbReference>
<dbReference type="InterPro" id="IPR001647">
    <property type="entry name" value="HTH_TetR"/>
</dbReference>
<keyword evidence="2 4" id="KW-0238">DNA-binding</keyword>
<evidence type="ECO:0000313" key="8">
    <source>
        <dbReference type="Proteomes" id="UP000077519"/>
    </source>
</evidence>
<evidence type="ECO:0000256" key="3">
    <source>
        <dbReference type="ARBA" id="ARBA00023163"/>
    </source>
</evidence>
<evidence type="ECO:0000259" key="6">
    <source>
        <dbReference type="PROSITE" id="PS50977"/>
    </source>
</evidence>
<evidence type="ECO:0000313" key="7">
    <source>
        <dbReference type="EMBL" id="OAK57545.1"/>
    </source>
</evidence>
<dbReference type="GO" id="GO:0003700">
    <property type="term" value="F:DNA-binding transcription factor activity"/>
    <property type="evidence" value="ECO:0007669"/>
    <property type="project" value="TreeGrafter"/>
</dbReference>
<evidence type="ECO:0000256" key="5">
    <source>
        <dbReference type="SAM" id="MobiDB-lite"/>
    </source>
</evidence>
<keyword evidence="3" id="KW-0804">Transcription</keyword>
<protein>
    <recommendedName>
        <fullName evidence="6">HTH tetR-type domain-containing protein</fullName>
    </recommendedName>
</protein>
<dbReference type="SUPFAM" id="SSF46689">
    <property type="entry name" value="Homeodomain-like"/>
    <property type="match status" value="1"/>
</dbReference>
<evidence type="ECO:0000256" key="1">
    <source>
        <dbReference type="ARBA" id="ARBA00023015"/>
    </source>
</evidence>
<dbReference type="PANTHER" id="PTHR30055:SF234">
    <property type="entry name" value="HTH-TYPE TRANSCRIPTIONAL REGULATOR BETI"/>
    <property type="match status" value="1"/>
</dbReference>
<dbReference type="AlphaFoldDB" id="A0A177YPR0"/>
<evidence type="ECO:0000256" key="4">
    <source>
        <dbReference type="PROSITE-ProRule" id="PRU00335"/>
    </source>
</evidence>
<dbReference type="Pfam" id="PF00440">
    <property type="entry name" value="TetR_N"/>
    <property type="match status" value="1"/>
</dbReference>
<keyword evidence="1" id="KW-0805">Transcription regulation</keyword>
<dbReference type="Proteomes" id="UP000077519">
    <property type="component" value="Unassembled WGS sequence"/>
</dbReference>
<accession>A0A177YPR0</accession>
<dbReference type="PROSITE" id="PS50977">
    <property type="entry name" value="HTH_TETR_2"/>
    <property type="match status" value="1"/>
</dbReference>
<feature type="region of interest" description="Disordered" evidence="5">
    <location>
        <begin position="1"/>
        <end position="25"/>
    </location>
</feature>
<sequence>MTEESGNGAGNGSADGKPSAHRPSRRQDIVDAAIRVFAAKSFPEASIQDVAAEADVVPSAVYYHFSGKDELFELAMRRVMDMVNEVVDQVRSEEDPEDVPSLEAVTLAVWHWVEAHPDESRLMHYHLPGATAETATLRRDFEGIHVQRAFDYLLPAAVPSTKRGAAVAHASHTLAIRTLIELLMTIHALRMDEGPLSRHASKTLSRAVVDVGERIVVTD</sequence>
<proteinExistence type="predicted"/>
<dbReference type="InterPro" id="IPR009057">
    <property type="entry name" value="Homeodomain-like_sf"/>
</dbReference>
<gene>
    <name evidence="7" type="ORF">A3K89_00480</name>
</gene>
<dbReference type="GO" id="GO:0000976">
    <property type="term" value="F:transcription cis-regulatory region binding"/>
    <property type="evidence" value="ECO:0007669"/>
    <property type="project" value="TreeGrafter"/>
</dbReference>
<dbReference type="InterPro" id="IPR050109">
    <property type="entry name" value="HTH-type_TetR-like_transc_reg"/>
</dbReference>
<comment type="caution">
    <text evidence="7">The sequence shown here is derived from an EMBL/GenBank/DDBJ whole genome shotgun (WGS) entry which is preliminary data.</text>
</comment>
<dbReference type="EMBL" id="LVHI01000001">
    <property type="protein sequence ID" value="OAK57545.1"/>
    <property type="molecule type" value="Genomic_DNA"/>
</dbReference>
<reference evidence="7 8" key="1">
    <citation type="submission" date="2016-03" db="EMBL/GenBank/DDBJ databases">
        <title>Genome sequence of Rhodococcus kyotonensis KB10.</title>
        <authorList>
            <person name="Jeong H."/>
            <person name="Hong C.E."/>
            <person name="Jo S.H."/>
            <person name="Park J.M."/>
        </authorList>
    </citation>
    <scope>NUCLEOTIDE SEQUENCE [LARGE SCALE GENOMIC DNA]</scope>
    <source>
        <strain evidence="7 8">KB10</strain>
    </source>
</reference>
<dbReference type="PRINTS" id="PR00455">
    <property type="entry name" value="HTHTETR"/>
</dbReference>